<keyword evidence="4" id="KW-0479">Metal-binding</keyword>
<evidence type="ECO:0000256" key="2">
    <source>
        <dbReference type="ARBA" id="ARBA00022617"/>
    </source>
</evidence>
<evidence type="ECO:0000256" key="4">
    <source>
        <dbReference type="ARBA" id="ARBA00022723"/>
    </source>
</evidence>
<proteinExistence type="predicted"/>
<evidence type="ECO:0000256" key="1">
    <source>
        <dbReference type="ARBA" id="ARBA00004370"/>
    </source>
</evidence>
<dbReference type="GO" id="GO:0046872">
    <property type="term" value="F:metal ion binding"/>
    <property type="evidence" value="ECO:0007669"/>
    <property type="project" value="UniProtKB-KW"/>
</dbReference>
<comment type="subcellular location">
    <subcellularLocation>
        <location evidence="1">Membrane</location>
    </subcellularLocation>
</comment>
<evidence type="ECO:0000256" key="5">
    <source>
        <dbReference type="ARBA" id="ARBA00022989"/>
    </source>
</evidence>
<keyword evidence="2" id="KW-0349">Heme</keyword>
<comment type="caution">
    <text evidence="8">The sequence shown here is derived from an EMBL/GenBank/DDBJ whole genome shotgun (WGS) entry which is preliminary data.</text>
</comment>
<keyword evidence="3" id="KW-0812">Transmembrane</keyword>
<dbReference type="InterPro" id="IPR000701">
    <property type="entry name" value="SuccDH_FuR_B_TM-su"/>
</dbReference>
<keyword evidence="7" id="KW-0472">Membrane</keyword>
<dbReference type="AlphaFoldDB" id="A0A7C2ARV9"/>
<dbReference type="InterPro" id="IPR034804">
    <property type="entry name" value="SQR/QFR_C/D"/>
</dbReference>
<protein>
    <submittedName>
        <fullName evidence="8">Succinate dehydrogenase</fullName>
    </submittedName>
</protein>
<dbReference type="Gene3D" id="1.20.1300.10">
    <property type="entry name" value="Fumarate reductase/succinate dehydrogenase, transmembrane subunit"/>
    <property type="match status" value="1"/>
</dbReference>
<evidence type="ECO:0000256" key="3">
    <source>
        <dbReference type="ARBA" id="ARBA00022692"/>
    </source>
</evidence>
<reference evidence="8" key="1">
    <citation type="journal article" date="2020" name="mSystems">
        <title>Genome- and Community-Level Interaction Insights into Carbon Utilization and Element Cycling Functions of Hydrothermarchaeota in Hydrothermal Sediment.</title>
        <authorList>
            <person name="Zhou Z."/>
            <person name="Liu Y."/>
            <person name="Xu W."/>
            <person name="Pan J."/>
            <person name="Luo Z.H."/>
            <person name="Li M."/>
        </authorList>
    </citation>
    <scope>NUCLEOTIDE SEQUENCE [LARGE SCALE GENOMIC DNA]</scope>
    <source>
        <strain evidence="8">SpSt-222</strain>
    </source>
</reference>
<keyword evidence="5" id="KW-1133">Transmembrane helix</keyword>
<dbReference type="Pfam" id="PF01127">
    <property type="entry name" value="Sdh_cyt"/>
    <property type="match status" value="1"/>
</dbReference>
<gene>
    <name evidence="8" type="ORF">ENP47_02890</name>
</gene>
<dbReference type="EMBL" id="DSJL01000007">
    <property type="protein sequence ID" value="HEF64542.1"/>
    <property type="molecule type" value="Genomic_DNA"/>
</dbReference>
<dbReference type="GO" id="GO:0016020">
    <property type="term" value="C:membrane"/>
    <property type="evidence" value="ECO:0007669"/>
    <property type="project" value="UniProtKB-SubCell"/>
</dbReference>
<name>A0A7C2ARV9_THERO</name>
<evidence type="ECO:0000256" key="6">
    <source>
        <dbReference type="ARBA" id="ARBA00023004"/>
    </source>
</evidence>
<keyword evidence="6" id="KW-0408">Iron</keyword>
<dbReference type="SUPFAM" id="SSF81343">
    <property type="entry name" value="Fumarate reductase respiratory complex transmembrane subunits"/>
    <property type="match status" value="1"/>
</dbReference>
<evidence type="ECO:0000313" key="8">
    <source>
        <dbReference type="EMBL" id="HEF64542.1"/>
    </source>
</evidence>
<organism evidence="8">
    <name type="scientific">Thermomicrobium roseum</name>
    <dbReference type="NCBI Taxonomy" id="500"/>
    <lineage>
        <taxon>Bacteria</taxon>
        <taxon>Pseudomonadati</taxon>
        <taxon>Thermomicrobiota</taxon>
        <taxon>Thermomicrobia</taxon>
        <taxon>Thermomicrobiales</taxon>
        <taxon>Thermomicrobiaceae</taxon>
        <taxon>Thermomicrobium</taxon>
    </lineage>
</organism>
<accession>A0A7C2ARV9</accession>
<evidence type="ECO:0000256" key="7">
    <source>
        <dbReference type="ARBA" id="ARBA00023136"/>
    </source>
</evidence>
<dbReference type="CDD" id="cd03500">
    <property type="entry name" value="SQR_TypeA_SdhD_like"/>
    <property type="match status" value="1"/>
</dbReference>
<sequence>MTVARPHIGRERPSGGFELYSWYFFRISGLLLIFLAIGHVVIMHVINTVDEIDWQFVADRWNSPFWRAYDWLMLFLALLHGLNGARLAVDDYIRPQGWRVLAHSILWTLAIVFLIIGSIAVLTFDPSRFETLAQAGG</sequence>